<keyword evidence="3 7" id="KW-0812">Transmembrane</keyword>
<feature type="transmembrane region" description="Helical" evidence="7">
    <location>
        <begin position="381"/>
        <end position="399"/>
    </location>
</feature>
<feature type="transmembrane region" description="Helical" evidence="7">
    <location>
        <begin position="499"/>
        <end position="520"/>
    </location>
</feature>
<keyword evidence="2" id="KW-1003">Cell membrane</keyword>
<protein>
    <submittedName>
        <fullName evidence="10">FUSC family protein</fullName>
    </submittedName>
</protein>
<feature type="transmembrane region" description="Helical" evidence="7">
    <location>
        <begin position="80"/>
        <end position="102"/>
    </location>
</feature>
<evidence type="ECO:0000256" key="2">
    <source>
        <dbReference type="ARBA" id="ARBA00022475"/>
    </source>
</evidence>
<dbReference type="Pfam" id="PF13515">
    <property type="entry name" value="FUSC_2"/>
    <property type="match status" value="1"/>
</dbReference>
<name>A0ABV0BM34_9HYPH</name>
<organism evidence="10 11">
    <name type="scientific">Hohaiivirga grylli</name>
    <dbReference type="NCBI Taxonomy" id="3133970"/>
    <lineage>
        <taxon>Bacteria</taxon>
        <taxon>Pseudomonadati</taxon>
        <taxon>Pseudomonadota</taxon>
        <taxon>Alphaproteobacteria</taxon>
        <taxon>Hyphomicrobiales</taxon>
        <taxon>Methylobacteriaceae</taxon>
        <taxon>Hohaiivirga</taxon>
    </lineage>
</organism>
<feature type="transmembrane region" description="Helical" evidence="7">
    <location>
        <begin position="149"/>
        <end position="173"/>
    </location>
</feature>
<evidence type="ECO:0000256" key="4">
    <source>
        <dbReference type="ARBA" id="ARBA00022989"/>
    </source>
</evidence>
<dbReference type="EMBL" id="JBBYXI010000003">
    <property type="protein sequence ID" value="MEN3931336.1"/>
    <property type="molecule type" value="Genomic_DNA"/>
</dbReference>
<feature type="domain" description="Integral membrane protein YccS N-terminal" evidence="8">
    <location>
        <begin position="81"/>
        <end position="198"/>
    </location>
</feature>
<feature type="transmembrane region" description="Helical" evidence="7">
    <location>
        <begin position="37"/>
        <end position="60"/>
    </location>
</feature>
<comment type="caution">
    <text evidence="10">The sequence shown here is derived from an EMBL/GenBank/DDBJ whole genome shotgun (WGS) entry which is preliminary data.</text>
</comment>
<reference evidence="10 11" key="1">
    <citation type="submission" date="2024-04" db="EMBL/GenBank/DDBJ databases">
        <title>A novel species isolated from cricket.</title>
        <authorList>
            <person name="Wang H.-C."/>
        </authorList>
    </citation>
    <scope>NUCLEOTIDE SEQUENCE [LARGE SCALE GENOMIC DNA]</scope>
    <source>
        <strain evidence="10 11">WL0021</strain>
    </source>
</reference>
<evidence type="ECO:0000313" key="11">
    <source>
        <dbReference type="Proteomes" id="UP001418637"/>
    </source>
</evidence>
<dbReference type="PANTHER" id="PTHR30509:SF8">
    <property type="entry name" value="INNER MEMBRANE PROTEIN YCCS"/>
    <property type="match status" value="1"/>
</dbReference>
<evidence type="ECO:0000256" key="6">
    <source>
        <dbReference type="ARBA" id="ARBA00043993"/>
    </source>
</evidence>
<feature type="transmembrane region" description="Helical" evidence="7">
    <location>
        <begin position="471"/>
        <end position="493"/>
    </location>
</feature>
<keyword evidence="5 7" id="KW-0472">Membrane</keyword>
<proteinExistence type="inferred from homology"/>
<accession>A0ABV0BM34</accession>
<dbReference type="PANTHER" id="PTHR30509">
    <property type="entry name" value="P-HYDROXYBENZOIC ACID EFFLUX PUMP SUBUNIT-RELATED"/>
    <property type="match status" value="1"/>
</dbReference>
<comment type="similarity">
    <text evidence="6">Belongs to the YccS/YhfK family.</text>
</comment>
<evidence type="ECO:0000256" key="5">
    <source>
        <dbReference type="ARBA" id="ARBA00023136"/>
    </source>
</evidence>
<evidence type="ECO:0000259" key="9">
    <source>
        <dbReference type="Pfam" id="PF13515"/>
    </source>
</evidence>
<feature type="domain" description="Integral membrane bound transporter" evidence="9">
    <location>
        <begin position="392"/>
        <end position="515"/>
    </location>
</feature>
<evidence type="ECO:0000256" key="1">
    <source>
        <dbReference type="ARBA" id="ARBA00004651"/>
    </source>
</evidence>
<evidence type="ECO:0000256" key="3">
    <source>
        <dbReference type="ARBA" id="ARBA00022692"/>
    </source>
</evidence>
<dbReference type="InterPro" id="IPR049453">
    <property type="entry name" value="Memb_transporter_dom"/>
</dbReference>
<evidence type="ECO:0000259" key="8">
    <source>
        <dbReference type="Pfam" id="PF12805"/>
    </source>
</evidence>
<feature type="transmembrane region" description="Helical" evidence="7">
    <location>
        <begin position="434"/>
        <end position="464"/>
    </location>
</feature>
<comment type="subcellular location">
    <subcellularLocation>
        <location evidence="1">Cell membrane</location>
        <topology evidence="1">Multi-pass membrane protein</topology>
    </subcellularLocation>
</comment>
<feature type="transmembrane region" description="Helical" evidence="7">
    <location>
        <begin position="109"/>
        <end position="137"/>
    </location>
</feature>
<sequence length="711" mass="78473">MSSFVSILKDSIVGRMLFQWKRPIVPSNIALRNSLSIVLPLGICIALGHPVIGMAIASGAMNVVFSDRPGPYKLRLERMLFASLGVAISAFAGFSLGAYEWLIMPVIAFWAFGCAMLVCLGPAAAQVGSGALVVLVITSTRPTPFWDALGAAGLFFAGGCIATLFAIMAWPLLRYRPERMAVADVYRQLSELARDRSSTMSALPVTEALNDVQDLLLGKHHANGRAMEAFYVLTQLAERIRMEILVLLDQRSRLDCPDLQEVLKQAAIVLRGISVALYRARPPQAAEVALKAFEEAVRKFDQTCQTTGDVQQWSARHIADARALGLSGQLRAAVRNSNYAGSLGEERAQLKEAQLPRSLQTGDPISILRANLSWSSVAFRHAIRCVVCMLAAVAVYVYFDLPQGYWLPMTTAVVLKPEFGNTFSFGLLRTLGTFLGAIVATAIMALGFTGPLQIVVLIGILYFAFRRMVTIHYGIAISLLTAVVVLLLSLEGFPPEEAIIDRGLCTLLGSLVAIVTYLLWPTWERGRERGMIADMLAAYSQYFQAVLFDDDRLCYEARVTARYRRTNVIASLERLRNEPNNIERVKRAESIFATSLLYTRAALAFEAAMDDHPDKHILKAPHARELGDIIVQAMMEMSHAVRENRAPVMLIDLRKCYRNLVLELEQNGDDKDFLALSFLDTCDRMINSVNTLSYILSNPEHPTIDHVAAVA</sequence>
<dbReference type="RefSeq" id="WP_346337368.1">
    <property type="nucleotide sequence ID" value="NZ_JBBYXI010000003.1"/>
</dbReference>
<keyword evidence="11" id="KW-1185">Reference proteome</keyword>
<dbReference type="InterPro" id="IPR032692">
    <property type="entry name" value="YccS_N"/>
</dbReference>
<gene>
    <name evidence="10" type="ORF">WJT86_09730</name>
</gene>
<dbReference type="Pfam" id="PF12805">
    <property type="entry name" value="FUSC-like"/>
    <property type="match status" value="1"/>
</dbReference>
<dbReference type="Proteomes" id="UP001418637">
    <property type="component" value="Unassembled WGS sequence"/>
</dbReference>
<keyword evidence="4 7" id="KW-1133">Transmembrane helix</keyword>
<evidence type="ECO:0000256" key="7">
    <source>
        <dbReference type="SAM" id="Phobius"/>
    </source>
</evidence>
<evidence type="ECO:0000313" key="10">
    <source>
        <dbReference type="EMBL" id="MEN3931336.1"/>
    </source>
</evidence>